<name>A0A2A6J6Z1_9HYPH</name>
<proteinExistence type="predicted"/>
<evidence type="ECO:0000313" key="3">
    <source>
        <dbReference type="EMBL" id="PDT01865.1"/>
    </source>
</evidence>
<reference evidence="3 4" key="1">
    <citation type="submission" date="2017-09" db="EMBL/GenBank/DDBJ databases">
        <title>Comparative genomics of rhizobia isolated from Phaseolus vulgaris in China.</title>
        <authorList>
            <person name="Tong W."/>
        </authorList>
    </citation>
    <scope>NUCLEOTIDE SEQUENCE [LARGE SCALE GENOMIC DNA]</scope>
    <source>
        <strain evidence="3 4">C5</strain>
    </source>
</reference>
<organism evidence="3 4">
    <name type="scientific">Rhizobium chutanense</name>
    <dbReference type="NCBI Taxonomy" id="2035448"/>
    <lineage>
        <taxon>Bacteria</taxon>
        <taxon>Pseudomonadati</taxon>
        <taxon>Pseudomonadota</taxon>
        <taxon>Alphaproteobacteria</taxon>
        <taxon>Hyphomicrobiales</taxon>
        <taxon>Rhizobiaceae</taxon>
        <taxon>Rhizobium/Agrobacterium group</taxon>
        <taxon>Rhizobium</taxon>
    </lineage>
</organism>
<accession>A0A2A6J6Z1</accession>
<sequence length="119" mass="13104">MSLKIIALTAMLAAIAAPALAEDKAMDMSKPMAGHDASSQAFKMANDKMHKNMMMKYSGDADKDFVRSMIPHHQGAIDMAKIELQYGKDPDLRKLAETIIKAQESEIAEMNAWLKAHGK</sequence>
<dbReference type="Proteomes" id="UP000220768">
    <property type="component" value="Unassembled WGS sequence"/>
</dbReference>
<gene>
    <name evidence="3" type="ORF">CO666_23555</name>
</gene>
<dbReference type="EMBL" id="NWSV01000019">
    <property type="protein sequence ID" value="PDT01865.1"/>
    <property type="molecule type" value="Genomic_DNA"/>
</dbReference>
<feature type="domain" description="DUF305" evidence="2">
    <location>
        <begin position="9"/>
        <end position="114"/>
    </location>
</feature>
<evidence type="ECO:0000256" key="1">
    <source>
        <dbReference type="SAM" id="SignalP"/>
    </source>
</evidence>
<dbReference type="RefSeq" id="WP_097614562.1">
    <property type="nucleotide sequence ID" value="NZ_NWSV01000019.1"/>
</dbReference>
<comment type="caution">
    <text evidence="3">The sequence shown here is derived from an EMBL/GenBank/DDBJ whole genome shotgun (WGS) entry which is preliminary data.</text>
</comment>
<dbReference type="Pfam" id="PF03713">
    <property type="entry name" value="DUF305"/>
    <property type="match status" value="1"/>
</dbReference>
<dbReference type="Gene3D" id="1.20.1260.10">
    <property type="match status" value="1"/>
</dbReference>
<evidence type="ECO:0000259" key="2">
    <source>
        <dbReference type="Pfam" id="PF03713"/>
    </source>
</evidence>
<protein>
    <submittedName>
        <fullName evidence="3">DUF305 domain-containing protein</fullName>
    </submittedName>
</protein>
<dbReference type="PANTHER" id="PTHR36933">
    <property type="entry name" value="SLL0788 PROTEIN"/>
    <property type="match status" value="1"/>
</dbReference>
<dbReference type="AlphaFoldDB" id="A0A2A6J6Z1"/>
<keyword evidence="4" id="KW-1185">Reference proteome</keyword>
<evidence type="ECO:0000313" key="4">
    <source>
        <dbReference type="Proteomes" id="UP000220768"/>
    </source>
</evidence>
<feature type="chain" id="PRO_5012043369" evidence="1">
    <location>
        <begin position="22"/>
        <end position="119"/>
    </location>
</feature>
<dbReference type="PANTHER" id="PTHR36933:SF1">
    <property type="entry name" value="SLL0788 PROTEIN"/>
    <property type="match status" value="1"/>
</dbReference>
<dbReference type="InterPro" id="IPR005183">
    <property type="entry name" value="DUF305_CopM-like"/>
</dbReference>
<keyword evidence="1" id="KW-0732">Signal</keyword>
<feature type="signal peptide" evidence="1">
    <location>
        <begin position="1"/>
        <end position="21"/>
    </location>
</feature>
<dbReference type="InterPro" id="IPR012347">
    <property type="entry name" value="Ferritin-like"/>
</dbReference>